<dbReference type="InterPro" id="IPR036396">
    <property type="entry name" value="Cyt_P450_sf"/>
</dbReference>
<protein>
    <recommendedName>
        <fullName evidence="13">Cytochrome P450</fullName>
    </recommendedName>
</protein>
<comment type="similarity">
    <text evidence="3 10">Belongs to the cytochrome P450 family.</text>
</comment>
<keyword evidence="12" id="KW-1185">Reference proteome</keyword>
<dbReference type="SUPFAM" id="SSF48264">
    <property type="entry name" value="Cytochrome P450"/>
    <property type="match status" value="1"/>
</dbReference>
<dbReference type="GO" id="GO:0020037">
    <property type="term" value="F:heme binding"/>
    <property type="evidence" value="ECO:0007669"/>
    <property type="project" value="InterPro"/>
</dbReference>
<feature type="binding site" description="axial binding residue" evidence="9">
    <location>
        <position position="297"/>
    </location>
    <ligand>
        <name>heme</name>
        <dbReference type="ChEBI" id="CHEBI:30413"/>
    </ligand>
    <ligandPart>
        <name>Fe</name>
        <dbReference type="ChEBI" id="CHEBI:18248"/>
    </ligandPart>
</feature>
<evidence type="ECO:0000256" key="6">
    <source>
        <dbReference type="ARBA" id="ARBA00023002"/>
    </source>
</evidence>
<evidence type="ECO:0000256" key="9">
    <source>
        <dbReference type="PIRSR" id="PIRSR602401-1"/>
    </source>
</evidence>
<dbReference type="InterPro" id="IPR002401">
    <property type="entry name" value="Cyt_P450_E_grp-I"/>
</dbReference>
<evidence type="ECO:0000256" key="8">
    <source>
        <dbReference type="ARBA" id="ARBA00023033"/>
    </source>
</evidence>
<evidence type="ECO:0000313" key="11">
    <source>
        <dbReference type="EMBL" id="KIM82450.1"/>
    </source>
</evidence>
<reference evidence="11 12" key="1">
    <citation type="submission" date="2014-04" db="EMBL/GenBank/DDBJ databases">
        <authorList>
            <consortium name="DOE Joint Genome Institute"/>
            <person name="Kuo A."/>
            <person name="Tarkka M."/>
            <person name="Buscot F."/>
            <person name="Kohler A."/>
            <person name="Nagy L.G."/>
            <person name="Floudas D."/>
            <person name="Copeland A."/>
            <person name="Barry K.W."/>
            <person name="Cichocki N."/>
            <person name="Veneault-Fourrey C."/>
            <person name="LaButti K."/>
            <person name="Lindquist E.A."/>
            <person name="Lipzen A."/>
            <person name="Lundell T."/>
            <person name="Morin E."/>
            <person name="Murat C."/>
            <person name="Sun H."/>
            <person name="Tunlid A."/>
            <person name="Henrissat B."/>
            <person name="Grigoriev I.V."/>
            <person name="Hibbett D.S."/>
            <person name="Martin F."/>
            <person name="Nordberg H.P."/>
            <person name="Cantor M.N."/>
            <person name="Hua S.X."/>
        </authorList>
    </citation>
    <scope>NUCLEOTIDE SEQUENCE [LARGE SCALE GENOMIC DNA]</scope>
    <source>
        <strain evidence="11 12">F 1598</strain>
    </source>
</reference>
<keyword evidence="8 10" id="KW-0503">Monooxygenase</keyword>
<dbReference type="Pfam" id="PF00067">
    <property type="entry name" value="p450"/>
    <property type="match status" value="1"/>
</dbReference>
<evidence type="ECO:0000256" key="2">
    <source>
        <dbReference type="ARBA" id="ARBA00005179"/>
    </source>
</evidence>
<dbReference type="PROSITE" id="PS00086">
    <property type="entry name" value="CYTOCHROME_P450"/>
    <property type="match status" value="1"/>
</dbReference>
<dbReference type="InterPro" id="IPR017972">
    <property type="entry name" value="Cyt_P450_CS"/>
</dbReference>
<dbReference type="STRING" id="765440.A0A0C3FCN5"/>
<proteinExistence type="inferred from homology"/>
<dbReference type="InterPro" id="IPR001128">
    <property type="entry name" value="Cyt_P450"/>
</dbReference>
<evidence type="ECO:0000313" key="12">
    <source>
        <dbReference type="Proteomes" id="UP000054166"/>
    </source>
</evidence>
<evidence type="ECO:0000256" key="4">
    <source>
        <dbReference type="ARBA" id="ARBA00022617"/>
    </source>
</evidence>
<evidence type="ECO:0000256" key="10">
    <source>
        <dbReference type="RuleBase" id="RU000461"/>
    </source>
</evidence>
<dbReference type="HOGENOM" id="CLU_001570_2_0_1"/>
<reference evidence="12" key="2">
    <citation type="submission" date="2015-01" db="EMBL/GenBank/DDBJ databases">
        <title>Evolutionary Origins and Diversification of the Mycorrhizal Mutualists.</title>
        <authorList>
            <consortium name="DOE Joint Genome Institute"/>
            <consortium name="Mycorrhizal Genomics Consortium"/>
            <person name="Kohler A."/>
            <person name="Kuo A."/>
            <person name="Nagy L.G."/>
            <person name="Floudas D."/>
            <person name="Copeland A."/>
            <person name="Barry K.W."/>
            <person name="Cichocki N."/>
            <person name="Veneault-Fourrey C."/>
            <person name="LaButti K."/>
            <person name="Lindquist E.A."/>
            <person name="Lipzen A."/>
            <person name="Lundell T."/>
            <person name="Morin E."/>
            <person name="Murat C."/>
            <person name="Riley R."/>
            <person name="Ohm R."/>
            <person name="Sun H."/>
            <person name="Tunlid A."/>
            <person name="Henrissat B."/>
            <person name="Grigoriev I.V."/>
            <person name="Hibbett D.S."/>
            <person name="Martin F."/>
        </authorList>
    </citation>
    <scope>NUCLEOTIDE SEQUENCE [LARGE SCALE GENOMIC DNA]</scope>
    <source>
        <strain evidence="12">F 1598</strain>
    </source>
</reference>
<dbReference type="InParanoid" id="A0A0C3FCN5"/>
<keyword evidence="6 10" id="KW-0560">Oxidoreductase</keyword>
<dbReference type="GO" id="GO:0004497">
    <property type="term" value="F:monooxygenase activity"/>
    <property type="evidence" value="ECO:0007669"/>
    <property type="project" value="UniProtKB-KW"/>
</dbReference>
<comment type="pathway">
    <text evidence="2">Secondary metabolite biosynthesis.</text>
</comment>
<comment type="cofactor">
    <cofactor evidence="1 9">
        <name>heme</name>
        <dbReference type="ChEBI" id="CHEBI:30413"/>
    </cofactor>
</comment>
<dbReference type="PANTHER" id="PTHR46300">
    <property type="entry name" value="P450, PUTATIVE (EUROFUNG)-RELATED-RELATED"/>
    <property type="match status" value="1"/>
</dbReference>
<dbReference type="OrthoDB" id="2789670at2759"/>
<dbReference type="PRINTS" id="PR00463">
    <property type="entry name" value="EP450I"/>
</dbReference>
<dbReference type="EMBL" id="KN832994">
    <property type="protein sequence ID" value="KIM82450.1"/>
    <property type="molecule type" value="Genomic_DNA"/>
</dbReference>
<accession>A0A0C3FCN5</accession>
<dbReference type="PANTHER" id="PTHR46300:SF7">
    <property type="entry name" value="P450, PUTATIVE (EUROFUNG)-RELATED"/>
    <property type="match status" value="1"/>
</dbReference>
<gene>
    <name evidence="11" type="ORF">PILCRDRAFT_70736</name>
</gene>
<dbReference type="AlphaFoldDB" id="A0A0C3FCN5"/>
<evidence type="ECO:0000256" key="1">
    <source>
        <dbReference type="ARBA" id="ARBA00001971"/>
    </source>
</evidence>
<dbReference type="GO" id="GO:0016705">
    <property type="term" value="F:oxidoreductase activity, acting on paired donors, with incorporation or reduction of molecular oxygen"/>
    <property type="evidence" value="ECO:0007669"/>
    <property type="project" value="InterPro"/>
</dbReference>
<dbReference type="Proteomes" id="UP000054166">
    <property type="component" value="Unassembled WGS sequence"/>
</dbReference>
<dbReference type="GO" id="GO:0005506">
    <property type="term" value="F:iron ion binding"/>
    <property type="evidence" value="ECO:0007669"/>
    <property type="project" value="InterPro"/>
</dbReference>
<dbReference type="Gene3D" id="1.10.630.10">
    <property type="entry name" value="Cytochrome P450"/>
    <property type="match status" value="1"/>
</dbReference>
<dbReference type="InterPro" id="IPR050364">
    <property type="entry name" value="Cytochrome_P450_fung"/>
</dbReference>
<sequence>MGTQNLIQPFLPPMREEAHKLVLSILENLRPLQLEDHIRCAVGSVILKLVYRYTIISKGQDPFVHLTDIVLWQFSKCNEPSAYLVDAFPFLRYLPDWMLGSGFKWTVHHFWSTLQQFMEDPFRFTKEQMEAGTAVPSFTTQQLEALDPKLPQQTAIEIVKWAGALMLAGELVSMDLIFFLAMAKHQDIQHQGKAEIDAVVGSNQLPTFEDLQNLLYMHAIVKETLHWQVVAPSIMEDDVYCGWRIPKGSGILANVWKMMHDEEIYKDPYTFNPGRFLGSTPERDPADFVFGYGRRLCLGNGFAGQSLFITMATTLATLSIHKAQNEQGIEVDPVIEEVSGPIRWVHSFDRIIFIGNWYTIDSQPEPFLCIFEPHNSGVKALLRGAE</sequence>
<evidence type="ECO:0000256" key="7">
    <source>
        <dbReference type="ARBA" id="ARBA00023004"/>
    </source>
</evidence>
<keyword evidence="5 9" id="KW-0479">Metal-binding</keyword>
<name>A0A0C3FCN5_PILCF</name>
<evidence type="ECO:0000256" key="5">
    <source>
        <dbReference type="ARBA" id="ARBA00022723"/>
    </source>
</evidence>
<keyword evidence="4 9" id="KW-0349">Heme</keyword>
<keyword evidence="7 9" id="KW-0408">Iron</keyword>
<organism evidence="11 12">
    <name type="scientific">Piloderma croceum (strain F 1598)</name>
    <dbReference type="NCBI Taxonomy" id="765440"/>
    <lineage>
        <taxon>Eukaryota</taxon>
        <taxon>Fungi</taxon>
        <taxon>Dikarya</taxon>
        <taxon>Basidiomycota</taxon>
        <taxon>Agaricomycotina</taxon>
        <taxon>Agaricomycetes</taxon>
        <taxon>Agaricomycetidae</taxon>
        <taxon>Atheliales</taxon>
        <taxon>Atheliaceae</taxon>
        <taxon>Piloderma</taxon>
    </lineage>
</organism>
<evidence type="ECO:0008006" key="13">
    <source>
        <dbReference type="Google" id="ProtNLM"/>
    </source>
</evidence>
<evidence type="ECO:0000256" key="3">
    <source>
        <dbReference type="ARBA" id="ARBA00010617"/>
    </source>
</evidence>